<dbReference type="SFLD" id="SFLDS00019">
    <property type="entry name" value="Glutathione_Transferase_(cytos"/>
    <property type="match status" value="1"/>
</dbReference>
<dbReference type="SFLD" id="SFLDG00358">
    <property type="entry name" value="Main_(cytGST)"/>
    <property type="match status" value="1"/>
</dbReference>
<dbReference type="Pfam" id="PF02798">
    <property type="entry name" value="GST_N"/>
    <property type="match status" value="1"/>
</dbReference>
<evidence type="ECO:0000313" key="2">
    <source>
        <dbReference type="EMBL" id="GAA0629989.1"/>
    </source>
</evidence>
<organism evidence="2 3">
    <name type="scientific">Brevundimonas kwangchunensis</name>
    <dbReference type="NCBI Taxonomy" id="322163"/>
    <lineage>
        <taxon>Bacteria</taxon>
        <taxon>Pseudomonadati</taxon>
        <taxon>Pseudomonadota</taxon>
        <taxon>Alphaproteobacteria</taxon>
        <taxon>Caulobacterales</taxon>
        <taxon>Caulobacteraceae</taxon>
        <taxon>Brevundimonas</taxon>
    </lineage>
</organism>
<dbReference type="InterPro" id="IPR036282">
    <property type="entry name" value="Glutathione-S-Trfase_C_sf"/>
</dbReference>
<evidence type="ECO:0000313" key="3">
    <source>
        <dbReference type="Proteomes" id="UP001501352"/>
    </source>
</evidence>
<dbReference type="InterPro" id="IPR040079">
    <property type="entry name" value="Glutathione_S-Trfase"/>
</dbReference>
<dbReference type="SUPFAM" id="SSF52833">
    <property type="entry name" value="Thioredoxin-like"/>
    <property type="match status" value="1"/>
</dbReference>
<gene>
    <name evidence="2" type="ORF">GCM10009422_29370</name>
</gene>
<dbReference type="SFLD" id="SFLDG01150">
    <property type="entry name" value="Main.1:_Beta-like"/>
    <property type="match status" value="1"/>
</dbReference>
<dbReference type="CDD" id="cd03207">
    <property type="entry name" value="GST_C_8"/>
    <property type="match status" value="1"/>
</dbReference>
<sequence>MLTLFHAPQSRSGRIVWLMEEIGASYEIEYVDIFRAMTGTGSRDRANLHPDGKVPALLHDGALVTESAAIALYLSDLFPEADIGASVGSPERAAYVTWLAWTAGEMEPAYWGKISGQTEGDALAQKRYDAVNARILTALEHGPYLMGHRFTAIDVMVGSAMAWGRDFGPKSELMDAWLERVSSRPANLAAMAKDGALPLAEVA</sequence>
<feature type="domain" description="GST N-terminal" evidence="1">
    <location>
        <begin position="1"/>
        <end position="82"/>
    </location>
</feature>
<reference evidence="2 3" key="1">
    <citation type="journal article" date="2019" name="Int. J. Syst. Evol. Microbiol.">
        <title>The Global Catalogue of Microorganisms (GCM) 10K type strain sequencing project: providing services to taxonomists for standard genome sequencing and annotation.</title>
        <authorList>
            <consortium name="The Broad Institute Genomics Platform"/>
            <consortium name="The Broad Institute Genome Sequencing Center for Infectious Disease"/>
            <person name="Wu L."/>
            <person name="Ma J."/>
        </authorList>
    </citation>
    <scope>NUCLEOTIDE SEQUENCE [LARGE SCALE GENOMIC DNA]</scope>
    <source>
        <strain evidence="2 3">JCM 12928</strain>
    </source>
</reference>
<dbReference type="InterPro" id="IPR036249">
    <property type="entry name" value="Thioredoxin-like_sf"/>
</dbReference>
<name>A0ABN1H6F1_9CAUL</name>
<dbReference type="SUPFAM" id="SSF47616">
    <property type="entry name" value="GST C-terminal domain-like"/>
    <property type="match status" value="1"/>
</dbReference>
<dbReference type="Gene3D" id="3.40.30.10">
    <property type="entry name" value="Glutaredoxin"/>
    <property type="match status" value="1"/>
</dbReference>
<dbReference type="EMBL" id="BAAAGA010000009">
    <property type="protein sequence ID" value="GAA0629989.1"/>
    <property type="molecule type" value="Genomic_DNA"/>
</dbReference>
<dbReference type="CDD" id="cd03046">
    <property type="entry name" value="GST_N_GTT1_like"/>
    <property type="match status" value="1"/>
</dbReference>
<proteinExistence type="predicted"/>
<dbReference type="Gene3D" id="1.20.1050.10">
    <property type="match status" value="1"/>
</dbReference>
<dbReference type="InterPro" id="IPR004045">
    <property type="entry name" value="Glutathione_S-Trfase_N"/>
</dbReference>
<comment type="caution">
    <text evidence="2">The sequence shown here is derived from an EMBL/GenBank/DDBJ whole genome shotgun (WGS) entry which is preliminary data.</text>
</comment>
<dbReference type="PANTHER" id="PTHR44051:SF21">
    <property type="entry name" value="GLUTATHIONE S-TRANSFERASE FAMILY PROTEIN"/>
    <property type="match status" value="1"/>
</dbReference>
<dbReference type="PROSITE" id="PS50404">
    <property type="entry name" value="GST_NTER"/>
    <property type="match status" value="1"/>
</dbReference>
<evidence type="ECO:0000259" key="1">
    <source>
        <dbReference type="PROSITE" id="PS50404"/>
    </source>
</evidence>
<dbReference type="RefSeq" id="WP_343794757.1">
    <property type="nucleotide sequence ID" value="NZ_BAAAGA010000009.1"/>
</dbReference>
<dbReference type="Proteomes" id="UP001501352">
    <property type="component" value="Unassembled WGS sequence"/>
</dbReference>
<keyword evidence="3" id="KW-1185">Reference proteome</keyword>
<protein>
    <submittedName>
        <fullName evidence="2">Glutathione S-transferase family protein</fullName>
    </submittedName>
</protein>
<accession>A0ABN1H6F1</accession>
<dbReference type="PANTHER" id="PTHR44051">
    <property type="entry name" value="GLUTATHIONE S-TRANSFERASE-RELATED"/>
    <property type="match status" value="1"/>
</dbReference>